<feature type="region of interest" description="Disordered" evidence="5">
    <location>
        <begin position="169"/>
        <end position="189"/>
    </location>
</feature>
<dbReference type="InterPro" id="IPR051206">
    <property type="entry name" value="NAMLAA_amidase_2"/>
</dbReference>
<comment type="caution">
    <text evidence="8">The sequence shown here is derived from an EMBL/GenBank/DDBJ whole genome shotgun (WGS) entry which is preliminary data.</text>
</comment>
<evidence type="ECO:0000313" key="9">
    <source>
        <dbReference type="Proteomes" id="UP000242263"/>
    </source>
</evidence>
<feature type="domain" description="Cpl-7 lysozyme C-terminal" evidence="7">
    <location>
        <begin position="191"/>
        <end position="232"/>
    </location>
</feature>
<dbReference type="PANTHER" id="PTHR30417:SF1">
    <property type="entry name" value="N-ACETYLMURAMOYL-L-ALANINE AMIDASE AMID"/>
    <property type="match status" value="1"/>
</dbReference>
<dbReference type="GO" id="GO:0009254">
    <property type="term" value="P:peptidoglycan turnover"/>
    <property type="evidence" value="ECO:0007669"/>
    <property type="project" value="TreeGrafter"/>
</dbReference>
<dbReference type="Pfam" id="PF01510">
    <property type="entry name" value="Amidase_2"/>
    <property type="match status" value="1"/>
</dbReference>
<accession>A0A2I1M1Q4</accession>
<proteinExistence type="predicted"/>
<dbReference type="RefSeq" id="WP_101541573.1">
    <property type="nucleotide sequence ID" value="NZ_PKGU01000006.1"/>
</dbReference>
<evidence type="ECO:0000256" key="3">
    <source>
        <dbReference type="ARBA" id="ARBA00022801"/>
    </source>
</evidence>
<dbReference type="InterPro" id="IPR013168">
    <property type="entry name" value="Cpl_7_lyso_C"/>
</dbReference>
<evidence type="ECO:0000256" key="4">
    <source>
        <dbReference type="ARBA" id="ARBA00023316"/>
    </source>
</evidence>
<feature type="domain" description="Cpl-7 lysozyme C-terminal" evidence="7">
    <location>
        <begin position="294"/>
        <end position="334"/>
    </location>
</feature>
<comment type="catalytic activity">
    <reaction evidence="1">
        <text>Hydrolyzes the link between N-acetylmuramoyl residues and L-amino acid residues in certain cell-wall glycopeptides.</text>
        <dbReference type="EC" id="3.5.1.28"/>
    </reaction>
</comment>
<evidence type="ECO:0000256" key="5">
    <source>
        <dbReference type="SAM" id="MobiDB-lite"/>
    </source>
</evidence>
<dbReference type="SMART" id="SM00644">
    <property type="entry name" value="Ami_2"/>
    <property type="match status" value="1"/>
</dbReference>
<dbReference type="CDD" id="cd06583">
    <property type="entry name" value="PGRP"/>
    <property type="match status" value="1"/>
</dbReference>
<dbReference type="Pfam" id="PF08230">
    <property type="entry name" value="CW_7"/>
    <property type="match status" value="3"/>
</dbReference>
<dbReference type="EC" id="3.5.1.28" evidence="2"/>
<dbReference type="SMART" id="SM01095">
    <property type="entry name" value="Cpl-7"/>
    <property type="match status" value="3"/>
</dbReference>
<dbReference type="GO" id="GO:0009253">
    <property type="term" value="P:peptidoglycan catabolic process"/>
    <property type="evidence" value="ECO:0007669"/>
    <property type="project" value="InterPro"/>
</dbReference>
<evidence type="ECO:0000259" key="6">
    <source>
        <dbReference type="SMART" id="SM00644"/>
    </source>
</evidence>
<organism evidence="8 9">
    <name type="scientific">Alloscardovia omnicolens</name>
    <dbReference type="NCBI Taxonomy" id="419015"/>
    <lineage>
        <taxon>Bacteria</taxon>
        <taxon>Bacillati</taxon>
        <taxon>Actinomycetota</taxon>
        <taxon>Actinomycetes</taxon>
        <taxon>Bifidobacteriales</taxon>
        <taxon>Bifidobacteriaceae</taxon>
        <taxon>Alloscardovia</taxon>
    </lineage>
</organism>
<keyword evidence="4" id="KW-0961">Cell wall biogenesis/degradation</keyword>
<reference evidence="8 9" key="1">
    <citation type="submission" date="2017-12" db="EMBL/GenBank/DDBJ databases">
        <title>Phylogenetic diversity of female urinary microbiome.</title>
        <authorList>
            <person name="Thomas-White K."/>
            <person name="Wolfe A.J."/>
        </authorList>
    </citation>
    <scope>NUCLEOTIDE SEQUENCE [LARGE SCALE GENOMIC DNA]</scope>
    <source>
        <strain evidence="8 9">UMB0064</strain>
    </source>
</reference>
<evidence type="ECO:0000256" key="1">
    <source>
        <dbReference type="ARBA" id="ARBA00001561"/>
    </source>
</evidence>
<evidence type="ECO:0000256" key="2">
    <source>
        <dbReference type="ARBA" id="ARBA00011901"/>
    </source>
</evidence>
<dbReference type="SUPFAM" id="SSF55846">
    <property type="entry name" value="N-acetylmuramoyl-L-alanine amidase-like"/>
    <property type="match status" value="1"/>
</dbReference>
<dbReference type="Proteomes" id="UP000242263">
    <property type="component" value="Unassembled WGS sequence"/>
</dbReference>
<dbReference type="AlphaFoldDB" id="A0A2I1M1Q4"/>
<feature type="domain" description="Cpl-7 lysozyme C-terminal" evidence="7">
    <location>
        <begin position="244"/>
        <end position="285"/>
    </location>
</feature>
<sequence length="334" mass="36238">MKNWDTVEADVTKILDKHYTKGRDGANIRFIVVHHNAANLTVDGCYSVWQSRPASAHYQVQSDGTIGQLVWDADTAWHAGGWNANIQSIGIEHADDNNNPWHISEATLDNGAHLVAALCKFYKLGRPQWGVNVFPHSHFSATACPASIASDQNNAYMQRAQAYYGQMNGGAPAVPPAPAPTSNERNNRKDNDTIANEVLAGAWGNGSDRATRLAQAGYDYNVIQSLVNQKLGQGTGTAQPTASIDDIARKVINGEYGNGTDRATRLEQAGYDYAVVQAKVNELLGQANTGQQDLTEVARAVIRGDYGNGDTRRARLQAAGYDYQAVQARVNQLL</sequence>
<dbReference type="InterPro" id="IPR002502">
    <property type="entry name" value="Amidase_domain"/>
</dbReference>
<evidence type="ECO:0000259" key="7">
    <source>
        <dbReference type="SMART" id="SM01095"/>
    </source>
</evidence>
<dbReference type="Gene3D" id="3.40.80.10">
    <property type="entry name" value="Peptidoglycan recognition protein-like"/>
    <property type="match status" value="1"/>
</dbReference>
<gene>
    <name evidence="8" type="ORF">CYJ32_07360</name>
</gene>
<feature type="domain" description="N-acetylmuramoyl-L-alanine amidase" evidence="6">
    <location>
        <begin position="16"/>
        <end position="156"/>
    </location>
</feature>
<evidence type="ECO:0000313" key="8">
    <source>
        <dbReference type="EMBL" id="PKZ14034.1"/>
    </source>
</evidence>
<keyword evidence="3" id="KW-0378">Hydrolase</keyword>
<dbReference type="GO" id="GO:0008745">
    <property type="term" value="F:N-acetylmuramoyl-L-alanine amidase activity"/>
    <property type="evidence" value="ECO:0007669"/>
    <property type="project" value="UniProtKB-EC"/>
</dbReference>
<protein>
    <recommendedName>
        <fullName evidence="2">N-acetylmuramoyl-L-alanine amidase</fullName>
        <ecNumber evidence="2">3.5.1.28</ecNumber>
    </recommendedName>
</protein>
<dbReference type="PANTHER" id="PTHR30417">
    <property type="entry name" value="N-ACETYLMURAMOYL-L-ALANINE AMIDASE AMID"/>
    <property type="match status" value="1"/>
</dbReference>
<dbReference type="GO" id="GO:0071555">
    <property type="term" value="P:cell wall organization"/>
    <property type="evidence" value="ECO:0007669"/>
    <property type="project" value="UniProtKB-KW"/>
</dbReference>
<name>A0A2I1M1Q4_9BIFI</name>
<dbReference type="InterPro" id="IPR036505">
    <property type="entry name" value="Amidase/PGRP_sf"/>
</dbReference>
<dbReference type="EMBL" id="PKGU01000006">
    <property type="protein sequence ID" value="PKZ14034.1"/>
    <property type="molecule type" value="Genomic_DNA"/>
</dbReference>